<dbReference type="GO" id="GO:0003677">
    <property type="term" value="F:DNA binding"/>
    <property type="evidence" value="ECO:0007669"/>
    <property type="project" value="UniProtKB-KW"/>
</dbReference>
<dbReference type="PROSITE" id="PS50949">
    <property type="entry name" value="HTH_GNTR"/>
    <property type="match status" value="1"/>
</dbReference>
<dbReference type="InterPro" id="IPR051446">
    <property type="entry name" value="HTH_trans_reg/aminotransferase"/>
</dbReference>
<keyword evidence="8" id="KW-1185">Reference proteome</keyword>
<proteinExistence type="predicted"/>
<dbReference type="GO" id="GO:0008483">
    <property type="term" value="F:transaminase activity"/>
    <property type="evidence" value="ECO:0007669"/>
    <property type="project" value="UniProtKB-KW"/>
</dbReference>
<dbReference type="PANTHER" id="PTHR46577">
    <property type="entry name" value="HTH-TYPE TRANSCRIPTIONAL REGULATORY PROTEIN GABR"/>
    <property type="match status" value="1"/>
</dbReference>
<dbReference type="PANTHER" id="PTHR46577:SF1">
    <property type="entry name" value="HTH-TYPE TRANSCRIPTIONAL REGULATORY PROTEIN GABR"/>
    <property type="match status" value="1"/>
</dbReference>
<accession>A0A0R1SHA8</accession>
<organism evidence="7 8">
    <name type="scientific">Companilactobacillus versmoldensis DSM 14857 = KCTC 3814</name>
    <dbReference type="NCBI Taxonomy" id="1423815"/>
    <lineage>
        <taxon>Bacteria</taxon>
        <taxon>Bacillati</taxon>
        <taxon>Bacillota</taxon>
        <taxon>Bacilli</taxon>
        <taxon>Lactobacillales</taxon>
        <taxon>Lactobacillaceae</taxon>
        <taxon>Companilactobacillus</taxon>
    </lineage>
</organism>
<keyword evidence="3" id="KW-0805">Transcription regulation</keyword>
<dbReference type="GO" id="GO:0003700">
    <property type="term" value="F:DNA-binding transcription factor activity"/>
    <property type="evidence" value="ECO:0007669"/>
    <property type="project" value="InterPro"/>
</dbReference>
<dbReference type="Pfam" id="PF00392">
    <property type="entry name" value="GntR"/>
    <property type="match status" value="1"/>
</dbReference>
<dbReference type="Proteomes" id="UP000051647">
    <property type="component" value="Unassembled WGS sequence"/>
</dbReference>
<feature type="domain" description="HTH gntR-type" evidence="6">
    <location>
        <begin position="12"/>
        <end position="67"/>
    </location>
</feature>
<dbReference type="SMART" id="SM00345">
    <property type="entry name" value="HTH_GNTR"/>
    <property type="match status" value="1"/>
</dbReference>
<dbReference type="RefSeq" id="WP_235699644.1">
    <property type="nucleotide sequence ID" value="NZ_AZFA01000026.1"/>
</dbReference>
<evidence type="ECO:0000256" key="5">
    <source>
        <dbReference type="ARBA" id="ARBA00023163"/>
    </source>
</evidence>
<dbReference type="InterPro" id="IPR036388">
    <property type="entry name" value="WH-like_DNA-bd_sf"/>
</dbReference>
<evidence type="ECO:0000256" key="3">
    <source>
        <dbReference type="ARBA" id="ARBA00023015"/>
    </source>
</evidence>
<dbReference type="AlphaFoldDB" id="A0A0R1SHA8"/>
<evidence type="ECO:0000256" key="4">
    <source>
        <dbReference type="ARBA" id="ARBA00023125"/>
    </source>
</evidence>
<dbReference type="Gene3D" id="1.10.10.10">
    <property type="entry name" value="Winged helix-like DNA-binding domain superfamily/Winged helix DNA-binding domain"/>
    <property type="match status" value="1"/>
</dbReference>
<keyword evidence="4" id="KW-0238">DNA-binding</keyword>
<evidence type="ECO:0000259" key="6">
    <source>
        <dbReference type="PROSITE" id="PS50949"/>
    </source>
</evidence>
<evidence type="ECO:0000313" key="7">
    <source>
        <dbReference type="EMBL" id="KRL65826.1"/>
    </source>
</evidence>
<dbReference type="SUPFAM" id="SSF46785">
    <property type="entry name" value="Winged helix' DNA-binding domain"/>
    <property type="match status" value="1"/>
</dbReference>
<dbReference type="eggNOG" id="COG1167">
    <property type="taxonomic scope" value="Bacteria"/>
</dbReference>
<dbReference type="PATRIC" id="fig|1423815.3.peg.1293"/>
<name>A0A0R1SHA8_9LACO</name>
<protein>
    <recommendedName>
        <fullName evidence="6">HTH gntR-type domain-containing protein</fullName>
    </recommendedName>
</protein>
<dbReference type="STRING" id="1423815.FC27_GL001261"/>
<comment type="caution">
    <text evidence="7">The sequence shown here is derived from an EMBL/GenBank/DDBJ whole genome shotgun (WGS) entry which is preliminary data.</text>
</comment>
<keyword evidence="5" id="KW-0804">Transcription</keyword>
<dbReference type="PRINTS" id="PR00035">
    <property type="entry name" value="HTHGNTR"/>
</dbReference>
<dbReference type="InterPro" id="IPR000524">
    <property type="entry name" value="Tscrpt_reg_HTH_GntR"/>
</dbReference>
<gene>
    <name evidence="7" type="ORF">FC27_GL001261</name>
</gene>
<keyword evidence="1" id="KW-0808">Transferase</keyword>
<sequence>MINWAQELPAIKPKYLAIIQLIKSLIQNNQLLPGQRLPAERSLARWFNVDRSTVSRAFDELSAGSTL</sequence>
<dbReference type="InterPro" id="IPR036390">
    <property type="entry name" value="WH_DNA-bd_sf"/>
</dbReference>
<evidence type="ECO:0000313" key="8">
    <source>
        <dbReference type="Proteomes" id="UP000051647"/>
    </source>
</evidence>
<reference evidence="7 8" key="1">
    <citation type="journal article" date="2015" name="Genome Announc.">
        <title>Expanding the biotechnology potential of lactobacilli through comparative genomics of 213 strains and associated genera.</title>
        <authorList>
            <person name="Sun Z."/>
            <person name="Harris H.M."/>
            <person name="McCann A."/>
            <person name="Guo C."/>
            <person name="Argimon S."/>
            <person name="Zhang W."/>
            <person name="Yang X."/>
            <person name="Jeffery I.B."/>
            <person name="Cooney J.C."/>
            <person name="Kagawa T.F."/>
            <person name="Liu W."/>
            <person name="Song Y."/>
            <person name="Salvetti E."/>
            <person name="Wrobel A."/>
            <person name="Rasinkangas P."/>
            <person name="Parkhill J."/>
            <person name="Rea M.C."/>
            <person name="O'Sullivan O."/>
            <person name="Ritari J."/>
            <person name="Douillard F.P."/>
            <person name="Paul Ross R."/>
            <person name="Yang R."/>
            <person name="Briner A.E."/>
            <person name="Felis G.E."/>
            <person name="de Vos W.M."/>
            <person name="Barrangou R."/>
            <person name="Klaenhammer T.R."/>
            <person name="Caufield P.W."/>
            <person name="Cui Y."/>
            <person name="Zhang H."/>
            <person name="O'Toole P.W."/>
        </authorList>
    </citation>
    <scope>NUCLEOTIDE SEQUENCE [LARGE SCALE GENOMIC DNA]</scope>
    <source>
        <strain evidence="7 8">DSM 14857</strain>
    </source>
</reference>
<dbReference type="CDD" id="cd07377">
    <property type="entry name" value="WHTH_GntR"/>
    <property type="match status" value="1"/>
</dbReference>
<dbReference type="EMBL" id="AZFA01000026">
    <property type="protein sequence ID" value="KRL65826.1"/>
    <property type="molecule type" value="Genomic_DNA"/>
</dbReference>
<evidence type="ECO:0000256" key="2">
    <source>
        <dbReference type="ARBA" id="ARBA00022898"/>
    </source>
</evidence>
<keyword evidence="2" id="KW-0663">Pyridoxal phosphate</keyword>
<evidence type="ECO:0000256" key="1">
    <source>
        <dbReference type="ARBA" id="ARBA00022576"/>
    </source>
</evidence>
<keyword evidence="1" id="KW-0032">Aminotransferase</keyword>